<sequence>MIVNRRQALRLVCINGVELLLVGGCAQPLPTTPSEPVVTFSSLLERVRSAGFISAQRVAFGSDGAARIAIQGGINWNFFVNDQPVAIGPVTAPTIDVSAIPVSNDARLIVRGL</sequence>
<reference evidence="1 2" key="1">
    <citation type="journal article" date="2016" name="Nat. Commun.">
        <title>Thousands of microbial genomes shed light on interconnected biogeochemical processes in an aquifer system.</title>
        <authorList>
            <person name="Anantharaman K."/>
            <person name="Brown C.T."/>
            <person name="Hug L.A."/>
            <person name="Sharon I."/>
            <person name="Castelle C.J."/>
            <person name="Probst A.J."/>
            <person name="Thomas B.C."/>
            <person name="Singh A."/>
            <person name="Wilkins M.J."/>
            <person name="Karaoz U."/>
            <person name="Brodie E.L."/>
            <person name="Williams K.H."/>
            <person name="Hubbard S.S."/>
            <person name="Banfield J.F."/>
        </authorList>
    </citation>
    <scope>NUCLEOTIDE SEQUENCE [LARGE SCALE GENOMIC DNA]</scope>
</reference>
<evidence type="ECO:0000313" key="1">
    <source>
        <dbReference type="EMBL" id="OGE97292.1"/>
    </source>
</evidence>
<dbReference type="Proteomes" id="UP000177281">
    <property type="component" value="Unassembled WGS sequence"/>
</dbReference>
<organism evidence="1 2">
    <name type="scientific">Candidatus Doudnabacteria bacterium RIFCSPLOWO2_01_FULL_44_21</name>
    <dbReference type="NCBI Taxonomy" id="1817841"/>
    <lineage>
        <taxon>Bacteria</taxon>
        <taxon>Candidatus Doudnaibacteriota</taxon>
    </lineage>
</organism>
<dbReference type="AlphaFoldDB" id="A0A1F5Q5R7"/>
<gene>
    <name evidence="1" type="ORF">A3B10_04065</name>
</gene>
<dbReference type="EMBL" id="MFFB01000002">
    <property type="protein sequence ID" value="OGE97292.1"/>
    <property type="molecule type" value="Genomic_DNA"/>
</dbReference>
<protein>
    <submittedName>
        <fullName evidence="1">Uncharacterized protein</fullName>
    </submittedName>
</protein>
<proteinExistence type="predicted"/>
<accession>A0A1F5Q5R7</accession>
<evidence type="ECO:0000313" key="2">
    <source>
        <dbReference type="Proteomes" id="UP000177281"/>
    </source>
</evidence>
<comment type="caution">
    <text evidence="1">The sequence shown here is derived from an EMBL/GenBank/DDBJ whole genome shotgun (WGS) entry which is preliminary data.</text>
</comment>
<name>A0A1F5Q5R7_9BACT</name>